<dbReference type="EMBL" id="REGN01000507">
    <property type="protein sequence ID" value="RNA41408.1"/>
    <property type="molecule type" value="Genomic_DNA"/>
</dbReference>
<protein>
    <submittedName>
        <fullName evidence="2">Uncharacterized protein</fullName>
    </submittedName>
</protein>
<accession>A0A3M7T0Q6</accession>
<gene>
    <name evidence="2" type="ORF">BpHYR1_053045</name>
</gene>
<reference evidence="2 3" key="1">
    <citation type="journal article" date="2018" name="Sci. Rep.">
        <title>Genomic signatures of local adaptation to the degree of environmental predictability in rotifers.</title>
        <authorList>
            <person name="Franch-Gras L."/>
            <person name="Hahn C."/>
            <person name="Garcia-Roger E.M."/>
            <person name="Carmona M.J."/>
            <person name="Serra M."/>
            <person name="Gomez A."/>
        </authorList>
    </citation>
    <scope>NUCLEOTIDE SEQUENCE [LARGE SCALE GENOMIC DNA]</scope>
    <source>
        <strain evidence="2">HYR1</strain>
    </source>
</reference>
<proteinExistence type="predicted"/>
<keyword evidence="3" id="KW-1185">Reference proteome</keyword>
<sequence>MKQLEDEEAKKLNKERKKVKKVISYEEDEYESEIETYALNDQKSCFKFKTIFGIVKTNGFPVRNIYPNKKSHISDQIKEFTFRN</sequence>
<keyword evidence="1" id="KW-0175">Coiled coil</keyword>
<name>A0A3M7T0Q6_BRAPC</name>
<comment type="caution">
    <text evidence="2">The sequence shown here is derived from an EMBL/GenBank/DDBJ whole genome shotgun (WGS) entry which is preliminary data.</text>
</comment>
<organism evidence="2 3">
    <name type="scientific">Brachionus plicatilis</name>
    <name type="common">Marine rotifer</name>
    <name type="synonym">Brachionus muelleri</name>
    <dbReference type="NCBI Taxonomy" id="10195"/>
    <lineage>
        <taxon>Eukaryota</taxon>
        <taxon>Metazoa</taxon>
        <taxon>Spiralia</taxon>
        <taxon>Gnathifera</taxon>
        <taxon>Rotifera</taxon>
        <taxon>Eurotatoria</taxon>
        <taxon>Monogononta</taxon>
        <taxon>Pseudotrocha</taxon>
        <taxon>Ploima</taxon>
        <taxon>Brachionidae</taxon>
        <taxon>Brachionus</taxon>
    </lineage>
</organism>
<dbReference type="Proteomes" id="UP000276133">
    <property type="component" value="Unassembled WGS sequence"/>
</dbReference>
<evidence type="ECO:0000256" key="1">
    <source>
        <dbReference type="SAM" id="Coils"/>
    </source>
</evidence>
<evidence type="ECO:0000313" key="3">
    <source>
        <dbReference type="Proteomes" id="UP000276133"/>
    </source>
</evidence>
<evidence type="ECO:0000313" key="2">
    <source>
        <dbReference type="EMBL" id="RNA41408.1"/>
    </source>
</evidence>
<dbReference type="AlphaFoldDB" id="A0A3M7T0Q6"/>
<feature type="coiled-coil region" evidence="1">
    <location>
        <begin position="2"/>
        <end position="29"/>
    </location>
</feature>